<dbReference type="STRING" id="146817.SAMN04488502_101641"/>
<keyword evidence="3" id="KW-1185">Reference proteome</keyword>
<keyword evidence="1" id="KW-0812">Transmembrane</keyword>
<dbReference type="AlphaFoldDB" id="A0A1G9MCJ1"/>
<dbReference type="Proteomes" id="UP000214880">
    <property type="component" value="Unassembled WGS sequence"/>
</dbReference>
<evidence type="ECO:0000256" key="1">
    <source>
        <dbReference type="SAM" id="Phobius"/>
    </source>
</evidence>
<name>A0A1G9MCJ1_9FIRM</name>
<dbReference type="InterPro" id="IPR014202">
    <property type="entry name" value="Spore_II_R"/>
</dbReference>
<accession>A0A1G9MCJ1</accession>
<dbReference type="NCBIfam" id="TIGR02837">
    <property type="entry name" value="spore_II_R"/>
    <property type="match status" value="1"/>
</dbReference>
<dbReference type="Pfam" id="PF09551">
    <property type="entry name" value="Spore_II_R"/>
    <property type="match status" value="1"/>
</dbReference>
<keyword evidence="1" id="KW-1133">Transmembrane helix</keyword>
<evidence type="ECO:0000313" key="2">
    <source>
        <dbReference type="EMBL" id="SDL71711.1"/>
    </source>
</evidence>
<reference evidence="2 3" key="1">
    <citation type="submission" date="2016-10" db="EMBL/GenBank/DDBJ databases">
        <authorList>
            <person name="de Groot N.N."/>
        </authorList>
    </citation>
    <scope>NUCLEOTIDE SEQUENCE [LARGE SCALE GENOMIC DNA]</scope>
    <source>
        <strain evidence="2 3">DSM 1736</strain>
    </source>
</reference>
<keyword evidence="1" id="KW-0472">Membrane</keyword>
<sequence length="210" mass="23483">MRRNLQKIILIVSILLFVSMGWIFLIEEVKDNAPATFGQSELIRLHVLANSDNPEDQQLKLKVRDAIIADLAPQLEHLTEPEAARRVVQDNQNRIVDIAKQVLSENGCNYPVDIQFGLFDFPVKSYGNFVLPAGKYEAVRILIGSAEGKNWWCVLFPPLCFIDVTNATAVPAVQGKAAVITEKSPTEIEVKWKIAELWQALKASNIESSN</sequence>
<evidence type="ECO:0000313" key="3">
    <source>
        <dbReference type="Proteomes" id="UP000214880"/>
    </source>
</evidence>
<protein>
    <submittedName>
        <fullName evidence="2">Stage II sporulation protein R</fullName>
    </submittedName>
</protein>
<dbReference type="EMBL" id="FNHB01000001">
    <property type="protein sequence ID" value="SDL71711.1"/>
    <property type="molecule type" value="Genomic_DNA"/>
</dbReference>
<feature type="transmembrane region" description="Helical" evidence="1">
    <location>
        <begin position="7"/>
        <end position="25"/>
    </location>
</feature>
<dbReference type="OrthoDB" id="9793324at2"/>
<dbReference type="RefSeq" id="WP_092068185.1">
    <property type="nucleotide sequence ID" value="NZ_FNHB01000001.1"/>
</dbReference>
<proteinExistence type="predicted"/>
<gene>
    <name evidence="2" type="ORF">SAMN04488502_101641</name>
</gene>
<organism evidence="2 3">
    <name type="scientific">Dendrosporobacter quercicolus</name>
    <dbReference type="NCBI Taxonomy" id="146817"/>
    <lineage>
        <taxon>Bacteria</taxon>
        <taxon>Bacillati</taxon>
        <taxon>Bacillota</taxon>
        <taxon>Negativicutes</taxon>
        <taxon>Selenomonadales</taxon>
        <taxon>Sporomusaceae</taxon>
        <taxon>Dendrosporobacter</taxon>
    </lineage>
</organism>